<dbReference type="EMBL" id="UYYB01098317">
    <property type="protein sequence ID" value="VDM77050.1"/>
    <property type="molecule type" value="Genomic_DNA"/>
</dbReference>
<organism evidence="5 6">
    <name type="scientific">Strongylus vulgaris</name>
    <name type="common">Blood worm</name>
    <dbReference type="NCBI Taxonomy" id="40348"/>
    <lineage>
        <taxon>Eukaryota</taxon>
        <taxon>Metazoa</taxon>
        <taxon>Ecdysozoa</taxon>
        <taxon>Nematoda</taxon>
        <taxon>Chromadorea</taxon>
        <taxon>Rhabditida</taxon>
        <taxon>Rhabditina</taxon>
        <taxon>Rhabditomorpha</taxon>
        <taxon>Strongyloidea</taxon>
        <taxon>Strongylidae</taxon>
        <taxon>Strongylus</taxon>
    </lineage>
</organism>
<feature type="region of interest" description="Disordered" evidence="3">
    <location>
        <begin position="83"/>
        <end position="106"/>
    </location>
</feature>
<proteinExistence type="inferred from homology"/>
<keyword evidence="6" id="KW-1185">Reference proteome</keyword>
<dbReference type="GO" id="GO:0051082">
    <property type="term" value="F:unfolded protein binding"/>
    <property type="evidence" value="ECO:0007669"/>
    <property type="project" value="TreeGrafter"/>
</dbReference>
<dbReference type="GO" id="GO:0005737">
    <property type="term" value="C:cytoplasm"/>
    <property type="evidence" value="ECO:0007669"/>
    <property type="project" value="TreeGrafter"/>
</dbReference>
<dbReference type="GO" id="GO:0042026">
    <property type="term" value="P:protein refolding"/>
    <property type="evidence" value="ECO:0007669"/>
    <property type="project" value="TreeGrafter"/>
</dbReference>
<reference evidence="5 6" key="1">
    <citation type="submission" date="2018-11" db="EMBL/GenBank/DDBJ databases">
        <authorList>
            <consortium name="Pathogen Informatics"/>
        </authorList>
    </citation>
    <scope>NUCLEOTIDE SEQUENCE [LARGE SCALE GENOMIC DNA]</scope>
</reference>
<comment type="similarity">
    <text evidence="1 2">Belongs to the small heat shock protein (HSP20) family.</text>
</comment>
<gene>
    <name evidence="5" type="ORF">SVUK_LOCUS12048</name>
</gene>
<dbReference type="SUPFAM" id="SSF49764">
    <property type="entry name" value="HSP20-like chaperones"/>
    <property type="match status" value="1"/>
</dbReference>
<dbReference type="InterPro" id="IPR002068">
    <property type="entry name" value="A-crystallin/Hsp20_dom"/>
</dbReference>
<evidence type="ECO:0000313" key="6">
    <source>
        <dbReference type="Proteomes" id="UP000270094"/>
    </source>
</evidence>
<protein>
    <recommendedName>
        <fullName evidence="4">SHSP domain-containing protein</fullName>
    </recommendedName>
</protein>
<dbReference type="PANTHER" id="PTHR45640">
    <property type="entry name" value="HEAT SHOCK PROTEIN HSP-12.2-RELATED"/>
    <property type="match status" value="1"/>
</dbReference>
<evidence type="ECO:0000259" key="4">
    <source>
        <dbReference type="PROSITE" id="PS01031"/>
    </source>
</evidence>
<evidence type="ECO:0000256" key="2">
    <source>
        <dbReference type="RuleBase" id="RU003616"/>
    </source>
</evidence>
<dbReference type="GO" id="GO:0005634">
    <property type="term" value="C:nucleus"/>
    <property type="evidence" value="ECO:0007669"/>
    <property type="project" value="TreeGrafter"/>
</dbReference>
<dbReference type="Gene3D" id="2.60.40.790">
    <property type="match status" value="2"/>
</dbReference>
<dbReference type="InterPro" id="IPR008978">
    <property type="entry name" value="HSP20-like_chaperone"/>
</dbReference>
<name>A0A3P7IVM9_STRVU</name>
<dbReference type="Pfam" id="PF00011">
    <property type="entry name" value="HSP20"/>
    <property type="match status" value="2"/>
</dbReference>
<dbReference type="OrthoDB" id="1431247at2759"/>
<evidence type="ECO:0000256" key="3">
    <source>
        <dbReference type="SAM" id="MobiDB-lite"/>
    </source>
</evidence>
<dbReference type="Proteomes" id="UP000270094">
    <property type="component" value="Unassembled WGS sequence"/>
</dbReference>
<dbReference type="GO" id="GO:0009408">
    <property type="term" value="P:response to heat"/>
    <property type="evidence" value="ECO:0007669"/>
    <property type="project" value="TreeGrafter"/>
</dbReference>
<feature type="domain" description="SHSP" evidence="4">
    <location>
        <begin position="1"/>
        <end position="103"/>
    </location>
</feature>
<dbReference type="PROSITE" id="PS01031">
    <property type="entry name" value="SHSP"/>
    <property type="match status" value="1"/>
</dbReference>
<dbReference type="GO" id="GO:0036498">
    <property type="term" value="P:IRE1-mediated unfolded protein response"/>
    <property type="evidence" value="ECO:0007669"/>
    <property type="project" value="TreeGrafter"/>
</dbReference>
<accession>A0A3P7IVM9</accession>
<evidence type="ECO:0000313" key="5">
    <source>
        <dbReference type="EMBL" id="VDM77050.1"/>
    </source>
</evidence>
<dbReference type="InterPro" id="IPR001436">
    <property type="entry name" value="Alpha-crystallin/sHSP_animal"/>
</dbReference>
<evidence type="ECO:0000256" key="1">
    <source>
        <dbReference type="PROSITE-ProRule" id="PRU00285"/>
    </source>
</evidence>
<dbReference type="CDD" id="cd06526">
    <property type="entry name" value="metazoan_ACD"/>
    <property type="match status" value="2"/>
</dbReference>
<sequence length="106" mass="11965">MMRIRSFVRSWTLPEDANPEALRTELNDKGQLTIEAPKTGTSGSKKNIPIFYHYRSFVRSWTLPEDANPEALRTELNDKGQLTIEAPKIGTSGSKKNIPICPAQRH</sequence>
<dbReference type="PANTHER" id="PTHR45640:SF32">
    <property type="entry name" value="STRESS-INDUCED PROTEIN 1"/>
    <property type="match status" value="1"/>
</dbReference>
<dbReference type="AlphaFoldDB" id="A0A3P7IVM9"/>